<keyword evidence="3" id="KW-1185">Reference proteome</keyword>
<dbReference type="EMBL" id="JACHJK010000003">
    <property type="protein sequence ID" value="MBB5926384.1"/>
    <property type="molecule type" value="Genomic_DNA"/>
</dbReference>
<comment type="caution">
    <text evidence="2">The sequence shown here is derived from an EMBL/GenBank/DDBJ whole genome shotgun (WGS) entry which is preliminary data.</text>
</comment>
<evidence type="ECO:0000313" key="2">
    <source>
        <dbReference type="EMBL" id="MBB5926384.1"/>
    </source>
</evidence>
<dbReference type="Proteomes" id="UP000585836">
    <property type="component" value="Unassembled WGS sequence"/>
</dbReference>
<dbReference type="RefSeq" id="WP_184963096.1">
    <property type="nucleotide sequence ID" value="NZ_JACHJK010000003.1"/>
</dbReference>
<evidence type="ECO:0000256" key="1">
    <source>
        <dbReference type="SAM" id="SignalP"/>
    </source>
</evidence>
<evidence type="ECO:0008006" key="4">
    <source>
        <dbReference type="Google" id="ProtNLM"/>
    </source>
</evidence>
<evidence type="ECO:0000313" key="3">
    <source>
        <dbReference type="Proteomes" id="UP000585836"/>
    </source>
</evidence>
<accession>A0A7W9UQC9</accession>
<organism evidence="2 3">
    <name type="scientific">Streptomyces echinatus</name>
    <dbReference type="NCBI Taxonomy" id="67293"/>
    <lineage>
        <taxon>Bacteria</taxon>
        <taxon>Bacillati</taxon>
        <taxon>Actinomycetota</taxon>
        <taxon>Actinomycetes</taxon>
        <taxon>Kitasatosporales</taxon>
        <taxon>Streptomycetaceae</taxon>
        <taxon>Streptomyces</taxon>
    </lineage>
</organism>
<protein>
    <recommendedName>
        <fullName evidence="4">Secreted protein</fullName>
    </recommendedName>
</protein>
<reference evidence="2 3" key="1">
    <citation type="submission" date="2020-08" db="EMBL/GenBank/DDBJ databases">
        <title>Genomic Encyclopedia of Type Strains, Phase III (KMG-III): the genomes of soil and plant-associated and newly described type strains.</title>
        <authorList>
            <person name="Whitman W."/>
        </authorList>
    </citation>
    <scope>NUCLEOTIDE SEQUENCE [LARGE SCALE GENOMIC DNA]</scope>
    <source>
        <strain evidence="2 3">CECT 3313</strain>
    </source>
</reference>
<dbReference type="AlphaFoldDB" id="A0A7W9UQC9"/>
<feature type="chain" id="PRO_5031138279" description="Secreted protein" evidence="1">
    <location>
        <begin position="30"/>
        <end position="154"/>
    </location>
</feature>
<proteinExistence type="predicted"/>
<name>A0A7W9UQC9_9ACTN</name>
<feature type="signal peptide" evidence="1">
    <location>
        <begin position="1"/>
        <end position="29"/>
    </location>
</feature>
<gene>
    <name evidence="2" type="ORF">FHS34_001840</name>
</gene>
<sequence>MAVPSVRGVRPVACVGVAVAAAVLPVVSAAPAGATTQEAHVSYIERDGWGNIKYDVRFNGTVRSDGPTRYVIQGVLDAYCHDSTITGQSLTFGYGPSKNGRQYKSYWCTDAPVKINIEGSRSAGDSVDLIVGATSGVFNTYNYGSKQTFAIGTD</sequence>
<keyword evidence="1" id="KW-0732">Signal</keyword>